<evidence type="ECO:0000256" key="8">
    <source>
        <dbReference type="ARBA" id="ARBA00026068"/>
    </source>
</evidence>
<keyword evidence="4 11" id="KW-0132">Cell division</keyword>
<evidence type="ECO:0000313" key="12">
    <source>
        <dbReference type="Proteomes" id="UP001198242"/>
    </source>
</evidence>
<dbReference type="RefSeq" id="WP_308455863.1">
    <property type="nucleotide sequence ID" value="NZ_JAJEQM010000003.1"/>
</dbReference>
<evidence type="ECO:0000256" key="3">
    <source>
        <dbReference type="ARBA" id="ARBA00022490"/>
    </source>
</evidence>
<dbReference type="InterPro" id="IPR007838">
    <property type="entry name" value="Cell_div_ZapA-like"/>
</dbReference>
<dbReference type="InterPro" id="IPR036192">
    <property type="entry name" value="Cell_div_ZapA-like_sf"/>
</dbReference>
<evidence type="ECO:0000256" key="4">
    <source>
        <dbReference type="ARBA" id="ARBA00022618"/>
    </source>
</evidence>
<dbReference type="Pfam" id="PF05164">
    <property type="entry name" value="ZapA"/>
    <property type="match status" value="1"/>
</dbReference>
<keyword evidence="12" id="KW-1185">Reference proteome</keyword>
<dbReference type="EMBL" id="JAJEQM010000003">
    <property type="protein sequence ID" value="MCC2209729.1"/>
    <property type="molecule type" value="Genomic_DNA"/>
</dbReference>
<evidence type="ECO:0000256" key="6">
    <source>
        <dbReference type="ARBA" id="ARBA00023306"/>
    </source>
</evidence>
<feature type="coiled-coil region" evidence="10">
    <location>
        <begin position="71"/>
        <end position="152"/>
    </location>
</feature>
<comment type="caution">
    <text evidence="11">The sequence shown here is derived from an EMBL/GenBank/DDBJ whole genome shotgun (WGS) entry which is preliminary data.</text>
</comment>
<dbReference type="AlphaFoldDB" id="A0AAE3DX22"/>
<dbReference type="GO" id="GO:0000917">
    <property type="term" value="P:division septum assembly"/>
    <property type="evidence" value="ECO:0007669"/>
    <property type="project" value="UniProtKB-KW"/>
</dbReference>
<evidence type="ECO:0000256" key="2">
    <source>
        <dbReference type="ARBA" id="ARBA00015195"/>
    </source>
</evidence>
<dbReference type="GO" id="GO:0043093">
    <property type="term" value="P:FtsZ-dependent cytokinesis"/>
    <property type="evidence" value="ECO:0007669"/>
    <property type="project" value="TreeGrafter"/>
</dbReference>
<accession>A0AAE3DX22</accession>
<dbReference type="GO" id="GO:0000921">
    <property type="term" value="P:septin ring assembly"/>
    <property type="evidence" value="ECO:0007669"/>
    <property type="project" value="TreeGrafter"/>
</dbReference>
<keyword evidence="6" id="KW-0131">Cell cycle</keyword>
<comment type="function">
    <text evidence="7">Activator of cell division through the inhibition of FtsZ GTPase activity, therefore promoting FtsZ assembly into bundles of protofilaments necessary for the formation of the division Z ring. It is recruited early at mid-cell but it is not essential for cell division.</text>
</comment>
<dbReference type="PANTHER" id="PTHR34981">
    <property type="entry name" value="CELL DIVISION PROTEIN ZAPA"/>
    <property type="match status" value="1"/>
</dbReference>
<comment type="subunit">
    <text evidence="8">Homodimer. Interacts with FtsZ.</text>
</comment>
<evidence type="ECO:0000256" key="1">
    <source>
        <dbReference type="ARBA" id="ARBA00004496"/>
    </source>
</evidence>
<evidence type="ECO:0000256" key="7">
    <source>
        <dbReference type="ARBA" id="ARBA00024910"/>
    </source>
</evidence>
<gene>
    <name evidence="11" type="ORF">LKE05_02830</name>
</gene>
<proteinExistence type="predicted"/>
<keyword evidence="10" id="KW-0175">Coiled coil</keyword>
<evidence type="ECO:0000256" key="10">
    <source>
        <dbReference type="SAM" id="Coils"/>
    </source>
</evidence>
<reference evidence="11 12" key="1">
    <citation type="submission" date="2021-10" db="EMBL/GenBank/DDBJ databases">
        <title>Anaerobic single-cell dispensing facilitates the cultivation of human gut bacteria.</title>
        <authorList>
            <person name="Afrizal A."/>
        </authorList>
    </citation>
    <scope>NUCLEOTIDE SEQUENCE [LARGE SCALE GENOMIC DNA]</scope>
    <source>
        <strain evidence="11 12">CLA-AA-H232</strain>
    </source>
</reference>
<keyword evidence="3" id="KW-0963">Cytoplasm</keyword>
<dbReference type="GO" id="GO:0030428">
    <property type="term" value="C:cell septum"/>
    <property type="evidence" value="ECO:0007669"/>
    <property type="project" value="TreeGrafter"/>
</dbReference>
<dbReference type="Proteomes" id="UP001198242">
    <property type="component" value="Unassembled WGS sequence"/>
</dbReference>
<organism evidence="11 12">
    <name type="scientific">Hominilimicola fabiformis</name>
    <dbReference type="NCBI Taxonomy" id="2885356"/>
    <lineage>
        <taxon>Bacteria</taxon>
        <taxon>Bacillati</taxon>
        <taxon>Bacillota</taxon>
        <taxon>Clostridia</taxon>
        <taxon>Eubacteriales</taxon>
        <taxon>Oscillospiraceae</taxon>
        <taxon>Hominilimicola</taxon>
    </lineage>
</organism>
<evidence type="ECO:0000313" key="11">
    <source>
        <dbReference type="EMBL" id="MCC2209729.1"/>
    </source>
</evidence>
<name>A0AAE3DX22_9FIRM</name>
<sequence>MAVNRVSITINSRQYTVVAEESREYIERLGEHINEKVKNVLNGGQNVLGERPIVLAALNICDEYFKALESDDSVKIEMEKLNSKIDNLKKENDSIKRELDDAKSGQVTIDETELNAELTSTKKDLETANKNNKTLEETIKSLKEKLKAYEENTVVSDGKKKVK</sequence>
<dbReference type="GO" id="GO:0032153">
    <property type="term" value="C:cell division site"/>
    <property type="evidence" value="ECO:0007669"/>
    <property type="project" value="TreeGrafter"/>
</dbReference>
<dbReference type="SUPFAM" id="SSF102829">
    <property type="entry name" value="Cell division protein ZapA-like"/>
    <property type="match status" value="1"/>
</dbReference>
<dbReference type="Gene3D" id="6.10.250.790">
    <property type="match status" value="1"/>
</dbReference>
<keyword evidence="5" id="KW-0717">Septation</keyword>
<comment type="subcellular location">
    <subcellularLocation>
        <location evidence="1">Cytoplasm</location>
    </subcellularLocation>
</comment>
<protein>
    <recommendedName>
        <fullName evidence="2">Cell division protein ZapA</fullName>
    </recommendedName>
    <alternativeName>
        <fullName evidence="9">Z ring-associated protein ZapA</fullName>
    </alternativeName>
</protein>
<dbReference type="PANTHER" id="PTHR34981:SF1">
    <property type="entry name" value="CELL DIVISION PROTEIN ZAPA"/>
    <property type="match status" value="1"/>
</dbReference>
<evidence type="ECO:0000256" key="5">
    <source>
        <dbReference type="ARBA" id="ARBA00023210"/>
    </source>
</evidence>
<dbReference type="InterPro" id="IPR053712">
    <property type="entry name" value="Bac_CellDiv_Activator"/>
</dbReference>
<dbReference type="GO" id="GO:0005829">
    <property type="term" value="C:cytosol"/>
    <property type="evidence" value="ECO:0007669"/>
    <property type="project" value="TreeGrafter"/>
</dbReference>
<evidence type="ECO:0000256" key="9">
    <source>
        <dbReference type="ARBA" id="ARBA00033158"/>
    </source>
</evidence>